<dbReference type="Proteomes" id="UP000324222">
    <property type="component" value="Unassembled WGS sequence"/>
</dbReference>
<name>A0A5B7JVI9_PORTR</name>
<gene>
    <name evidence="2" type="ORF">E2C01_097566</name>
</gene>
<feature type="region of interest" description="Disordered" evidence="1">
    <location>
        <begin position="39"/>
        <end position="86"/>
    </location>
</feature>
<evidence type="ECO:0000256" key="1">
    <source>
        <dbReference type="SAM" id="MobiDB-lite"/>
    </source>
</evidence>
<organism evidence="2 3">
    <name type="scientific">Portunus trituberculatus</name>
    <name type="common">Swimming crab</name>
    <name type="synonym">Neptunus trituberculatus</name>
    <dbReference type="NCBI Taxonomy" id="210409"/>
    <lineage>
        <taxon>Eukaryota</taxon>
        <taxon>Metazoa</taxon>
        <taxon>Ecdysozoa</taxon>
        <taxon>Arthropoda</taxon>
        <taxon>Crustacea</taxon>
        <taxon>Multicrustacea</taxon>
        <taxon>Malacostraca</taxon>
        <taxon>Eumalacostraca</taxon>
        <taxon>Eucarida</taxon>
        <taxon>Decapoda</taxon>
        <taxon>Pleocyemata</taxon>
        <taxon>Brachyura</taxon>
        <taxon>Eubrachyura</taxon>
        <taxon>Portunoidea</taxon>
        <taxon>Portunidae</taxon>
        <taxon>Portuninae</taxon>
        <taxon>Portunus</taxon>
    </lineage>
</organism>
<comment type="caution">
    <text evidence="2">The sequence shown here is derived from an EMBL/GenBank/DDBJ whole genome shotgun (WGS) entry which is preliminary data.</text>
</comment>
<dbReference type="EMBL" id="VSRR010129548">
    <property type="protein sequence ID" value="MPD02012.1"/>
    <property type="molecule type" value="Genomic_DNA"/>
</dbReference>
<evidence type="ECO:0000313" key="2">
    <source>
        <dbReference type="EMBL" id="MPD02012.1"/>
    </source>
</evidence>
<proteinExistence type="predicted"/>
<keyword evidence="3" id="KW-1185">Reference proteome</keyword>
<evidence type="ECO:0000313" key="3">
    <source>
        <dbReference type="Proteomes" id="UP000324222"/>
    </source>
</evidence>
<protein>
    <submittedName>
        <fullName evidence="2">Uncharacterized protein</fullName>
    </submittedName>
</protein>
<accession>A0A5B7JVI9</accession>
<sequence length="124" mass="13979">MWRPERRGSYKWDEGTILKEQANFRVPLSLRGTDLKVQQAAGVGTNEKGRRGKTQRGKEGEGKQEVPKNGVKITTRGKKGRREAGHYSSIVLSPCGLRMGGEDEGRVKGREEWRWWQKIGGKDG</sequence>
<reference evidence="2 3" key="1">
    <citation type="submission" date="2019-05" db="EMBL/GenBank/DDBJ databases">
        <title>Another draft genome of Portunus trituberculatus and its Hox gene families provides insights of decapod evolution.</title>
        <authorList>
            <person name="Jeong J.-H."/>
            <person name="Song I."/>
            <person name="Kim S."/>
            <person name="Choi T."/>
            <person name="Kim D."/>
            <person name="Ryu S."/>
            <person name="Kim W."/>
        </authorList>
    </citation>
    <scope>NUCLEOTIDE SEQUENCE [LARGE SCALE GENOMIC DNA]</scope>
    <source>
        <tissue evidence="2">Muscle</tissue>
    </source>
</reference>
<feature type="compositionally biased region" description="Basic and acidic residues" evidence="1">
    <location>
        <begin position="56"/>
        <end position="66"/>
    </location>
</feature>
<dbReference type="AlphaFoldDB" id="A0A5B7JVI9"/>